<dbReference type="InterPro" id="IPR012902">
    <property type="entry name" value="N_methyl_site"/>
</dbReference>
<gene>
    <name evidence="2" type="ORF">SCABRO_01106</name>
</gene>
<dbReference type="SUPFAM" id="SSF54523">
    <property type="entry name" value="Pili subunits"/>
    <property type="match status" value="1"/>
</dbReference>
<dbReference type="AlphaFoldDB" id="A0A0B0EJF6"/>
<evidence type="ECO:0000256" key="1">
    <source>
        <dbReference type="SAM" id="Phobius"/>
    </source>
</evidence>
<reference evidence="2 3" key="1">
    <citation type="submission" date="2014-10" db="EMBL/GenBank/DDBJ databases">
        <title>Draft genome of anammox bacterium scalindua brodae, obtained using differential coverage binning of sequence data from two enrichment reactors.</title>
        <authorList>
            <person name="Speth D.R."/>
            <person name="Russ L."/>
            <person name="Kartal B."/>
            <person name="Op den Camp H.J."/>
            <person name="Dutilh B.E."/>
            <person name="Jetten M.S."/>
        </authorList>
    </citation>
    <scope>NUCLEOTIDE SEQUENCE [LARGE SCALE GENOMIC DNA]</scope>
    <source>
        <strain evidence="2">RU1</strain>
    </source>
</reference>
<proteinExistence type="predicted"/>
<accession>A0A0B0EJF6</accession>
<organism evidence="2 3">
    <name type="scientific">Candidatus Scalindua brodae</name>
    <dbReference type="NCBI Taxonomy" id="237368"/>
    <lineage>
        <taxon>Bacteria</taxon>
        <taxon>Pseudomonadati</taxon>
        <taxon>Planctomycetota</taxon>
        <taxon>Candidatus Brocadiia</taxon>
        <taxon>Candidatus Brocadiales</taxon>
        <taxon>Candidatus Scalinduaceae</taxon>
        <taxon>Candidatus Scalindua</taxon>
    </lineage>
</organism>
<dbReference type="InterPro" id="IPR045584">
    <property type="entry name" value="Pilin-like"/>
</dbReference>
<dbReference type="Gene3D" id="3.30.700.10">
    <property type="entry name" value="Glycoprotein, Type 4 Pilin"/>
    <property type="match status" value="1"/>
</dbReference>
<evidence type="ECO:0000313" key="3">
    <source>
        <dbReference type="Proteomes" id="UP000030652"/>
    </source>
</evidence>
<dbReference type="NCBIfam" id="TIGR02532">
    <property type="entry name" value="IV_pilin_GFxxxE"/>
    <property type="match status" value="1"/>
</dbReference>
<evidence type="ECO:0000313" key="2">
    <source>
        <dbReference type="EMBL" id="KHE93187.1"/>
    </source>
</evidence>
<name>A0A0B0EJF6_9BACT</name>
<evidence type="ECO:0008006" key="4">
    <source>
        <dbReference type="Google" id="ProtNLM"/>
    </source>
</evidence>
<protein>
    <recommendedName>
        <fullName evidence="4">Prepilin-type N-terminal cleavage/methylation domain-containing protein</fullName>
    </recommendedName>
</protein>
<keyword evidence="1" id="KW-1133">Transmembrane helix</keyword>
<keyword evidence="1" id="KW-0472">Membrane</keyword>
<dbReference type="PROSITE" id="PS00409">
    <property type="entry name" value="PROKAR_NTER_METHYL"/>
    <property type="match status" value="1"/>
</dbReference>
<sequence>MTERINCKSGFTLIEMIGVVAIIAILSAFITPKVFEVIEDSKVTRFAGEVSTYTAAVTNWYKDIGSLRSMRSNGVLTATDTSFQVELMDNQGSTPTTGFWARWNGPYIDSVSNISLGTALTIESRVGSTSTGPPAAGNSTTFDLNDDNANDMANKQVVAIRLSGVTLGQFTKIDSILDRGLTAANNQTSGKVKYTTAGGGRVYIYIASL</sequence>
<dbReference type="Pfam" id="PF07963">
    <property type="entry name" value="N_methyl"/>
    <property type="match status" value="1"/>
</dbReference>
<dbReference type="Proteomes" id="UP000030652">
    <property type="component" value="Unassembled WGS sequence"/>
</dbReference>
<comment type="caution">
    <text evidence="2">The sequence shown here is derived from an EMBL/GenBank/DDBJ whole genome shotgun (WGS) entry which is preliminary data.</text>
</comment>
<keyword evidence="1" id="KW-0812">Transmembrane</keyword>
<feature type="transmembrane region" description="Helical" evidence="1">
    <location>
        <begin position="12"/>
        <end position="30"/>
    </location>
</feature>
<dbReference type="EMBL" id="JRYO01000071">
    <property type="protein sequence ID" value="KHE93187.1"/>
    <property type="molecule type" value="Genomic_DNA"/>
</dbReference>